<gene>
    <name evidence="1" type="ORF">DPM12_06280</name>
</gene>
<protein>
    <submittedName>
        <fullName evidence="1">Uncharacterized protein</fullName>
    </submittedName>
</protein>
<accession>A0A329QZ44</accession>
<dbReference type="AlphaFoldDB" id="A0A329QZ44"/>
<sequence length="172" mass="19612">MPQKGQHGSLVLRRKGLERCAGAWMPYWRYDVICLEWSLAEQVAERFDVELREVAWHVTPPGEAWQIVAPTVGHAWFDPHEVRQAAIARHGETGATCVECGVWRWMPMLFRSLPPLRIQPSLGHVDVAASPEWFGAGWKAFRQILLRRELAELIAAASPRDFKIRTVTFTAD</sequence>
<dbReference type="Proteomes" id="UP000250462">
    <property type="component" value="Unassembled WGS sequence"/>
</dbReference>
<organism evidence="1 2">
    <name type="scientific">Phytoactinopolyspora halophila</name>
    <dbReference type="NCBI Taxonomy" id="1981511"/>
    <lineage>
        <taxon>Bacteria</taxon>
        <taxon>Bacillati</taxon>
        <taxon>Actinomycetota</taxon>
        <taxon>Actinomycetes</taxon>
        <taxon>Jiangellales</taxon>
        <taxon>Jiangellaceae</taxon>
        <taxon>Phytoactinopolyspora</taxon>
    </lineage>
</organism>
<comment type="caution">
    <text evidence="1">The sequence shown here is derived from an EMBL/GenBank/DDBJ whole genome shotgun (WGS) entry which is preliminary data.</text>
</comment>
<name>A0A329QZ44_9ACTN</name>
<evidence type="ECO:0000313" key="1">
    <source>
        <dbReference type="EMBL" id="RAW17595.1"/>
    </source>
</evidence>
<reference evidence="1 2" key="1">
    <citation type="submission" date="2018-06" db="EMBL/GenBank/DDBJ databases">
        <title>Phytoactinopolyspora halophila sp. nov., a novel halophilic actinomycete isolated from a saline soil in China.</title>
        <authorList>
            <person name="Tang S.-K."/>
        </authorList>
    </citation>
    <scope>NUCLEOTIDE SEQUENCE [LARGE SCALE GENOMIC DNA]</scope>
    <source>
        <strain evidence="1 2">YIM 96934</strain>
    </source>
</reference>
<evidence type="ECO:0000313" key="2">
    <source>
        <dbReference type="Proteomes" id="UP000250462"/>
    </source>
</evidence>
<keyword evidence="2" id="KW-1185">Reference proteome</keyword>
<proteinExistence type="predicted"/>
<dbReference type="EMBL" id="QMIG01000003">
    <property type="protein sequence ID" value="RAW17595.1"/>
    <property type="molecule type" value="Genomic_DNA"/>
</dbReference>